<dbReference type="SUPFAM" id="SSF52833">
    <property type="entry name" value="Thioredoxin-like"/>
    <property type="match status" value="1"/>
</dbReference>
<sequence>MTKPILMDFYADWCGPCKQQGPIFEALAEKMKDVADFKKINVDREGDLAMEKGIFVVPTLILERDGVEINRWMGLASEKELADAINKSLE</sequence>
<reference evidence="6" key="1">
    <citation type="journal article" date="2015" name="Proc. Natl. Acad. Sci. U.S.A.">
        <title>Networks of energetic and metabolic interactions define dynamics in microbial communities.</title>
        <authorList>
            <person name="Embree M."/>
            <person name="Liu J.K."/>
            <person name="Al-Bassam M.M."/>
            <person name="Zengler K."/>
        </authorList>
    </citation>
    <scope>NUCLEOTIDE SEQUENCE</scope>
</reference>
<accession>A0A0W8F528</accession>
<dbReference type="GO" id="GO:0005737">
    <property type="term" value="C:cytoplasm"/>
    <property type="evidence" value="ECO:0007669"/>
    <property type="project" value="TreeGrafter"/>
</dbReference>
<organism evidence="6">
    <name type="scientific">hydrocarbon metagenome</name>
    <dbReference type="NCBI Taxonomy" id="938273"/>
    <lineage>
        <taxon>unclassified sequences</taxon>
        <taxon>metagenomes</taxon>
        <taxon>ecological metagenomes</taxon>
    </lineage>
</organism>
<dbReference type="InterPro" id="IPR013766">
    <property type="entry name" value="Thioredoxin_domain"/>
</dbReference>
<evidence type="ECO:0000256" key="3">
    <source>
        <dbReference type="ARBA" id="ARBA00023157"/>
    </source>
</evidence>
<dbReference type="EMBL" id="LNQE01001520">
    <property type="protein sequence ID" value="KUG15921.1"/>
    <property type="molecule type" value="Genomic_DNA"/>
</dbReference>
<name>A0A0W8F528_9ZZZZ</name>
<evidence type="ECO:0000259" key="5">
    <source>
        <dbReference type="PROSITE" id="PS51352"/>
    </source>
</evidence>
<evidence type="ECO:0000256" key="1">
    <source>
        <dbReference type="ARBA" id="ARBA00022448"/>
    </source>
</evidence>
<dbReference type="PIRSF" id="PIRSF000077">
    <property type="entry name" value="Thioredoxin"/>
    <property type="match status" value="1"/>
</dbReference>
<dbReference type="InterPro" id="IPR017937">
    <property type="entry name" value="Thioredoxin_CS"/>
</dbReference>
<proteinExistence type="predicted"/>
<protein>
    <submittedName>
        <fullName evidence="6">Thioredoxin</fullName>
    </submittedName>
</protein>
<dbReference type="InterPro" id="IPR005746">
    <property type="entry name" value="Thioredoxin"/>
</dbReference>
<feature type="domain" description="Thioredoxin" evidence="5">
    <location>
        <begin position="1"/>
        <end position="90"/>
    </location>
</feature>
<evidence type="ECO:0000256" key="4">
    <source>
        <dbReference type="ARBA" id="ARBA00023284"/>
    </source>
</evidence>
<dbReference type="PRINTS" id="PR00421">
    <property type="entry name" value="THIOREDOXIN"/>
</dbReference>
<dbReference type="AlphaFoldDB" id="A0A0W8F528"/>
<keyword evidence="4" id="KW-0676">Redox-active center</keyword>
<evidence type="ECO:0000313" key="6">
    <source>
        <dbReference type="EMBL" id="KUG15921.1"/>
    </source>
</evidence>
<dbReference type="PROSITE" id="PS51352">
    <property type="entry name" value="THIOREDOXIN_2"/>
    <property type="match status" value="1"/>
</dbReference>
<dbReference type="GO" id="GO:0015035">
    <property type="term" value="F:protein-disulfide reductase activity"/>
    <property type="evidence" value="ECO:0007669"/>
    <property type="project" value="InterPro"/>
</dbReference>
<evidence type="ECO:0000256" key="2">
    <source>
        <dbReference type="ARBA" id="ARBA00022982"/>
    </source>
</evidence>
<dbReference type="InterPro" id="IPR036249">
    <property type="entry name" value="Thioredoxin-like_sf"/>
</dbReference>
<dbReference type="Gene3D" id="3.40.30.10">
    <property type="entry name" value="Glutaredoxin"/>
    <property type="match status" value="1"/>
</dbReference>
<dbReference type="PANTHER" id="PTHR45663:SF11">
    <property type="entry name" value="GEO12009P1"/>
    <property type="match status" value="1"/>
</dbReference>
<keyword evidence="3" id="KW-1015">Disulfide bond</keyword>
<dbReference type="Pfam" id="PF00085">
    <property type="entry name" value="Thioredoxin"/>
    <property type="match status" value="1"/>
</dbReference>
<comment type="caution">
    <text evidence="6">The sequence shown here is derived from an EMBL/GenBank/DDBJ whole genome shotgun (WGS) entry which is preliminary data.</text>
</comment>
<dbReference type="PROSITE" id="PS00194">
    <property type="entry name" value="THIOREDOXIN_1"/>
    <property type="match status" value="1"/>
</dbReference>
<gene>
    <name evidence="6" type="ORF">ASZ90_014429</name>
</gene>
<keyword evidence="2" id="KW-0249">Electron transport</keyword>
<keyword evidence="1" id="KW-0813">Transport</keyword>
<dbReference type="CDD" id="cd02947">
    <property type="entry name" value="TRX_family"/>
    <property type="match status" value="1"/>
</dbReference>
<dbReference type="PANTHER" id="PTHR45663">
    <property type="entry name" value="GEO12009P1"/>
    <property type="match status" value="1"/>
</dbReference>